<name>A0A5J5EK53_9PEZI</name>
<sequence length="156" mass="17264">MPSRPSTTGCTAGSKTDILMSIRPLHMGNIASRRKTHEFRIYLLPPSVKRIWFYTSAPVQKLLYVAEISEGKKPGEIAASDAGLGNKEFNEGKKKAGVYGYEILKLWEVGKGTKGKGFTLQKMKDEGWVKGPPQKYQWVKADMLQALAGDGLKSVF</sequence>
<dbReference type="OrthoDB" id="2149705at2759"/>
<dbReference type="InParanoid" id="A0A5J5EK53"/>
<organism evidence="1 2">
    <name type="scientific">Sphaerosporella brunnea</name>
    <dbReference type="NCBI Taxonomy" id="1250544"/>
    <lineage>
        <taxon>Eukaryota</taxon>
        <taxon>Fungi</taxon>
        <taxon>Dikarya</taxon>
        <taxon>Ascomycota</taxon>
        <taxon>Pezizomycotina</taxon>
        <taxon>Pezizomycetes</taxon>
        <taxon>Pezizales</taxon>
        <taxon>Pyronemataceae</taxon>
        <taxon>Sphaerosporella</taxon>
    </lineage>
</organism>
<evidence type="ECO:0000313" key="1">
    <source>
        <dbReference type="EMBL" id="KAA8895429.1"/>
    </source>
</evidence>
<dbReference type="Proteomes" id="UP000326924">
    <property type="component" value="Unassembled WGS sequence"/>
</dbReference>
<gene>
    <name evidence="1" type="ORF">FN846DRAFT_785098</name>
</gene>
<reference evidence="1 2" key="1">
    <citation type="submission" date="2019-09" db="EMBL/GenBank/DDBJ databases">
        <title>Draft genome of the ectomycorrhizal ascomycete Sphaerosporella brunnea.</title>
        <authorList>
            <consortium name="DOE Joint Genome Institute"/>
            <person name="Benucci G.M."/>
            <person name="Marozzi G."/>
            <person name="Antonielli L."/>
            <person name="Sanchez S."/>
            <person name="Marco P."/>
            <person name="Wang X."/>
            <person name="Falini L.B."/>
            <person name="Barry K."/>
            <person name="Haridas S."/>
            <person name="Lipzen A."/>
            <person name="Labutti K."/>
            <person name="Grigoriev I.V."/>
            <person name="Murat C."/>
            <person name="Martin F."/>
            <person name="Albertini E."/>
            <person name="Donnini D."/>
            <person name="Bonito G."/>
        </authorList>
    </citation>
    <scope>NUCLEOTIDE SEQUENCE [LARGE SCALE GENOMIC DNA]</scope>
    <source>
        <strain evidence="1 2">Sb_GMNB300</strain>
    </source>
</reference>
<comment type="caution">
    <text evidence="1">The sequence shown here is derived from an EMBL/GenBank/DDBJ whole genome shotgun (WGS) entry which is preliminary data.</text>
</comment>
<dbReference type="AlphaFoldDB" id="A0A5J5EK53"/>
<dbReference type="InterPro" id="IPR015947">
    <property type="entry name" value="PUA-like_sf"/>
</dbReference>
<protein>
    <submittedName>
        <fullName evidence="1">Uncharacterized protein</fullName>
    </submittedName>
</protein>
<evidence type="ECO:0000313" key="2">
    <source>
        <dbReference type="Proteomes" id="UP000326924"/>
    </source>
</evidence>
<keyword evidence="2" id="KW-1185">Reference proteome</keyword>
<proteinExistence type="predicted"/>
<accession>A0A5J5EK53</accession>
<dbReference type="SUPFAM" id="SSF88697">
    <property type="entry name" value="PUA domain-like"/>
    <property type="match status" value="1"/>
</dbReference>
<dbReference type="EMBL" id="VXIS01000265">
    <property type="protein sequence ID" value="KAA8895429.1"/>
    <property type="molecule type" value="Genomic_DNA"/>
</dbReference>